<evidence type="ECO:0000313" key="3">
    <source>
        <dbReference type="Proteomes" id="UP001595885"/>
    </source>
</evidence>
<dbReference type="PANTHER" id="PTHR47799:SF1">
    <property type="entry name" value="OMEGA-AMIDASE YAFV"/>
    <property type="match status" value="1"/>
</dbReference>
<dbReference type="PANTHER" id="PTHR47799">
    <property type="entry name" value="OMEGA-AMIDASE YAFV"/>
    <property type="match status" value="1"/>
</dbReference>
<protein>
    <submittedName>
        <fullName evidence="2">Amidohydrolase</fullName>
    </submittedName>
</protein>
<dbReference type="Gene3D" id="3.60.110.10">
    <property type="entry name" value="Carbon-nitrogen hydrolase"/>
    <property type="match status" value="1"/>
</dbReference>
<sequence>MKIALFQTSLAWENPQSNRTFIKEYFMSEEESFDLFVLPEMFSSGFTMHPENVAETMSGETVSWMKALALKKDCAVCGSLVISENNSFYNRFIFVHPDGKIDFYNKRHLFSLVGEEKVYTKGTSKIIIDYKGWKICPQICYDLRFPAFVRNHEEYDLLIYVANWPKVRTHAWNSLLKARAIENLCYVAGVNRIGFDDNNHQYEGSSQIIDELGNIILNAEDNLGVFIMELDKNKMLETRKKLNFLNDKDDFEIIN</sequence>
<dbReference type="NCBIfam" id="NF007757">
    <property type="entry name" value="PRK10438.1"/>
    <property type="match status" value="1"/>
</dbReference>
<gene>
    <name evidence="2" type="ORF">ACFO3U_14010</name>
</gene>
<reference evidence="3" key="1">
    <citation type="journal article" date="2019" name="Int. J. Syst. Evol. Microbiol.">
        <title>The Global Catalogue of Microorganisms (GCM) 10K type strain sequencing project: providing services to taxonomists for standard genome sequencing and annotation.</title>
        <authorList>
            <consortium name="The Broad Institute Genomics Platform"/>
            <consortium name="The Broad Institute Genome Sequencing Center for Infectious Disease"/>
            <person name="Wu L."/>
            <person name="Ma J."/>
        </authorList>
    </citation>
    <scope>NUCLEOTIDE SEQUENCE [LARGE SCALE GENOMIC DNA]</scope>
    <source>
        <strain evidence="3">CCUG 50349</strain>
    </source>
</reference>
<dbReference type="InterPro" id="IPR003010">
    <property type="entry name" value="C-N_Hydrolase"/>
</dbReference>
<dbReference type="EMBL" id="JBHSGW010000028">
    <property type="protein sequence ID" value="MFC4741113.1"/>
    <property type="molecule type" value="Genomic_DNA"/>
</dbReference>
<comment type="caution">
    <text evidence="2">The sequence shown here is derived from an EMBL/GenBank/DDBJ whole genome shotgun (WGS) entry which is preliminary data.</text>
</comment>
<dbReference type="Proteomes" id="UP001595885">
    <property type="component" value="Unassembled WGS sequence"/>
</dbReference>
<evidence type="ECO:0000313" key="2">
    <source>
        <dbReference type="EMBL" id="MFC4741113.1"/>
    </source>
</evidence>
<evidence type="ECO:0000259" key="1">
    <source>
        <dbReference type="PROSITE" id="PS50263"/>
    </source>
</evidence>
<accession>A0ABV9P6B9</accession>
<dbReference type="Pfam" id="PF00795">
    <property type="entry name" value="CN_hydrolase"/>
    <property type="match status" value="1"/>
</dbReference>
<dbReference type="InterPro" id="IPR052737">
    <property type="entry name" value="Omega-amidase_YafV"/>
</dbReference>
<keyword evidence="3" id="KW-1185">Reference proteome</keyword>
<proteinExistence type="predicted"/>
<name>A0ABV9P6B9_9FLAO</name>
<dbReference type="PROSITE" id="PS50263">
    <property type="entry name" value="CN_HYDROLASE"/>
    <property type="match status" value="1"/>
</dbReference>
<feature type="domain" description="CN hydrolase" evidence="1">
    <location>
        <begin position="1"/>
        <end position="232"/>
    </location>
</feature>
<dbReference type="RefSeq" id="WP_379743813.1">
    <property type="nucleotide sequence ID" value="NZ_JBHSGW010000028.1"/>
</dbReference>
<dbReference type="CDD" id="cd07575">
    <property type="entry name" value="Xc-1258_like"/>
    <property type="match status" value="1"/>
</dbReference>
<dbReference type="SUPFAM" id="SSF56317">
    <property type="entry name" value="Carbon-nitrogen hydrolase"/>
    <property type="match status" value="1"/>
</dbReference>
<dbReference type="InterPro" id="IPR036526">
    <property type="entry name" value="C-N_Hydrolase_sf"/>
</dbReference>
<organism evidence="2 3">
    <name type="scientific">Flavobacterium ponti</name>
    <dbReference type="NCBI Taxonomy" id="665133"/>
    <lineage>
        <taxon>Bacteria</taxon>
        <taxon>Pseudomonadati</taxon>
        <taxon>Bacteroidota</taxon>
        <taxon>Flavobacteriia</taxon>
        <taxon>Flavobacteriales</taxon>
        <taxon>Flavobacteriaceae</taxon>
        <taxon>Flavobacterium</taxon>
    </lineage>
</organism>